<keyword evidence="1" id="KW-0808">Transferase</keyword>
<dbReference type="RefSeq" id="WP_249700182.1">
    <property type="nucleotide sequence ID" value="NZ_JAMFLX010000017.1"/>
</dbReference>
<dbReference type="Gene3D" id="3.40.50.10540">
    <property type="entry name" value="Crotonobetainyl-coa:carnitine coa-transferase, domain 1"/>
    <property type="match status" value="2"/>
</dbReference>
<dbReference type="Proteomes" id="UP001203338">
    <property type="component" value="Unassembled WGS sequence"/>
</dbReference>
<dbReference type="Pfam" id="PF02515">
    <property type="entry name" value="CoA_transf_3"/>
    <property type="match status" value="1"/>
</dbReference>
<dbReference type="InterPro" id="IPR044855">
    <property type="entry name" value="CoA-Trfase_III_dom3_sf"/>
</dbReference>
<dbReference type="PANTHER" id="PTHR48228">
    <property type="entry name" value="SUCCINYL-COA--D-CITRAMALATE COA-TRANSFERASE"/>
    <property type="match status" value="1"/>
</dbReference>
<dbReference type="EMBL" id="JAMFLX010000017">
    <property type="protein sequence ID" value="MCL6270878.1"/>
    <property type="molecule type" value="Genomic_DNA"/>
</dbReference>
<organism evidence="1 2">
    <name type="scientific">Parendozoicomonas callyspongiae</name>
    <dbReference type="NCBI Taxonomy" id="2942213"/>
    <lineage>
        <taxon>Bacteria</taxon>
        <taxon>Pseudomonadati</taxon>
        <taxon>Pseudomonadota</taxon>
        <taxon>Gammaproteobacteria</taxon>
        <taxon>Oceanospirillales</taxon>
        <taxon>Endozoicomonadaceae</taxon>
        <taxon>Parendozoicomonas</taxon>
    </lineage>
</organism>
<evidence type="ECO:0000313" key="2">
    <source>
        <dbReference type="Proteomes" id="UP001203338"/>
    </source>
</evidence>
<keyword evidence="2" id="KW-1185">Reference proteome</keyword>
<accession>A0ABT0PHR3</accession>
<sequence>MTRPLAGLKVLDFSTLLPGPYATQLLADMGAEVLRVEALGRHDLARSMPPFIEKGISAIHAALNRNKQSIALNLKKPEAIKVVYRLIEDYDIVIEQFRPEVMARLGLGYEELKKMNSRLIYCSITGYGQTGPLKNRAGHDINYLALSGLASYSGREETGPVLSGTQIADIAGGSHHAVMGILAAVLQRQATGEGQSIDISMTDCAFALNAMFGANSLASGKSPKAGREFLNGGIFYDYYRTSDDRWISVGSLEPQFAQGFFAAIGHPEWLGRAVDQTHLNQQSLKSDVDGVLSSKSFNEWMEVFEPLDICVEPVLDVQEAAGHSHFTARKMVVDLPVSEEKSVAQIANPIKFSGSEAEYRKAGGMPGEDTRAVLDKLGYSPDELDALLGAGTFS</sequence>
<name>A0ABT0PHR3_9GAMM</name>
<protein>
    <submittedName>
        <fullName evidence="1">CoA transferase</fullName>
    </submittedName>
</protein>
<gene>
    <name evidence="1" type="ORF">M3P05_13190</name>
</gene>
<dbReference type="Gene3D" id="3.30.1540.10">
    <property type="entry name" value="formyl-coa transferase, domain 3"/>
    <property type="match status" value="1"/>
</dbReference>
<evidence type="ECO:0000313" key="1">
    <source>
        <dbReference type="EMBL" id="MCL6270878.1"/>
    </source>
</evidence>
<dbReference type="GO" id="GO:0016740">
    <property type="term" value="F:transferase activity"/>
    <property type="evidence" value="ECO:0007669"/>
    <property type="project" value="UniProtKB-KW"/>
</dbReference>
<proteinExistence type="predicted"/>
<dbReference type="InterPro" id="IPR003673">
    <property type="entry name" value="CoA-Trfase_fam_III"/>
</dbReference>
<dbReference type="SUPFAM" id="SSF89796">
    <property type="entry name" value="CoA-transferase family III (CaiB/BaiF)"/>
    <property type="match status" value="1"/>
</dbReference>
<dbReference type="InterPro" id="IPR023606">
    <property type="entry name" value="CoA-Trfase_III_dom_1_sf"/>
</dbReference>
<dbReference type="PANTHER" id="PTHR48228:SF5">
    <property type="entry name" value="ALPHA-METHYLACYL-COA RACEMASE"/>
    <property type="match status" value="1"/>
</dbReference>
<comment type="caution">
    <text evidence="1">The sequence shown here is derived from an EMBL/GenBank/DDBJ whole genome shotgun (WGS) entry which is preliminary data.</text>
</comment>
<dbReference type="InterPro" id="IPR050509">
    <property type="entry name" value="CoA-transferase_III"/>
</dbReference>
<reference evidence="1 2" key="1">
    <citation type="submission" date="2022-05" db="EMBL/GenBank/DDBJ databases">
        <authorList>
            <person name="Park J.-S."/>
        </authorList>
    </citation>
    <scope>NUCLEOTIDE SEQUENCE [LARGE SCALE GENOMIC DNA]</scope>
    <source>
        <strain evidence="1 2">2012CJ34-2</strain>
    </source>
</reference>